<dbReference type="GO" id="GO:0000155">
    <property type="term" value="F:phosphorelay sensor kinase activity"/>
    <property type="evidence" value="ECO:0007669"/>
    <property type="project" value="InterPro"/>
</dbReference>
<dbReference type="Pfam" id="PF00512">
    <property type="entry name" value="HisKA"/>
    <property type="match status" value="1"/>
</dbReference>
<dbReference type="CDD" id="cd00082">
    <property type="entry name" value="HisKA"/>
    <property type="match status" value="1"/>
</dbReference>
<dbReference type="InterPro" id="IPR003594">
    <property type="entry name" value="HATPase_dom"/>
</dbReference>
<evidence type="ECO:0000256" key="11">
    <source>
        <dbReference type="SAM" id="Phobius"/>
    </source>
</evidence>
<keyword evidence="15" id="KW-1185">Reference proteome</keyword>
<reference evidence="14 15" key="1">
    <citation type="submission" date="2020-08" db="EMBL/GenBank/DDBJ databases">
        <title>Genome sequence of Diaphorobacter ruginosibacter DSM 27467T.</title>
        <authorList>
            <person name="Hyun D.-W."/>
            <person name="Bae J.-W."/>
        </authorList>
    </citation>
    <scope>NUCLEOTIDE SEQUENCE [LARGE SCALE GENOMIC DNA]</scope>
    <source>
        <strain evidence="14 15">DSM 27467</strain>
    </source>
</reference>
<evidence type="ECO:0000259" key="12">
    <source>
        <dbReference type="PROSITE" id="PS50109"/>
    </source>
</evidence>
<evidence type="ECO:0000313" key="14">
    <source>
        <dbReference type="EMBL" id="QNN58621.1"/>
    </source>
</evidence>
<comment type="catalytic activity">
    <reaction evidence="1">
        <text>ATP + protein L-histidine = ADP + protein N-phospho-L-histidine.</text>
        <dbReference type="EC" id="2.7.13.3"/>
    </reaction>
</comment>
<gene>
    <name evidence="14" type="ORF">H9K76_07275</name>
</gene>
<evidence type="ECO:0000256" key="10">
    <source>
        <dbReference type="ARBA" id="ARBA00023136"/>
    </source>
</evidence>
<dbReference type="EMBL" id="CP060714">
    <property type="protein sequence ID" value="QNN58621.1"/>
    <property type="molecule type" value="Genomic_DNA"/>
</dbReference>
<keyword evidence="10 11" id="KW-0472">Membrane</keyword>
<keyword evidence="9" id="KW-0902">Two-component regulatory system</keyword>
<dbReference type="SMART" id="SM00387">
    <property type="entry name" value="HATPase_c"/>
    <property type="match status" value="1"/>
</dbReference>
<dbReference type="Pfam" id="PF00672">
    <property type="entry name" value="HAMP"/>
    <property type="match status" value="1"/>
</dbReference>
<keyword evidence="6 11" id="KW-0812">Transmembrane</keyword>
<evidence type="ECO:0000256" key="2">
    <source>
        <dbReference type="ARBA" id="ARBA00004370"/>
    </source>
</evidence>
<proteinExistence type="predicted"/>
<keyword evidence="4" id="KW-0597">Phosphoprotein</keyword>
<dbReference type="EC" id="2.7.13.3" evidence="3"/>
<keyword evidence="8 11" id="KW-1133">Transmembrane helix</keyword>
<feature type="transmembrane region" description="Helical" evidence="11">
    <location>
        <begin position="20"/>
        <end position="41"/>
    </location>
</feature>
<evidence type="ECO:0000313" key="15">
    <source>
        <dbReference type="Proteomes" id="UP000515811"/>
    </source>
</evidence>
<dbReference type="PRINTS" id="PR00344">
    <property type="entry name" value="BCTRLSENSOR"/>
</dbReference>
<keyword evidence="5" id="KW-0808">Transferase</keyword>
<dbReference type="AlphaFoldDB" id="A0A7G9RSP6"/>
<sequence>MTRPVHRGHGMLWRSTGLRLAALFGFLVLLGMLAALALVYLQVSVVLHANVERQLQQNQKRLVASYEQLGPQRTAQAISQGLSDGRDTDAELMLLVDAQGHRLAGNLQSDALAHPASGFQGLQRLQHGGAWINAQIMVHRFEDGALLILGHDLRELRDIESTVGTASVVAGLFALLLAGAGTWFFRRELARSVGALHATIMHITGGRLQSRIPTLAAVDDEFTQLEHDFNQMLDRIEHLMSGVQHVSDTIAHNVRTPLTRIQLRMQSVLSDPAADIERLRDSMATATQEIDSLSLMLEKLLSIAQAEAGMRRSPFTELNWADIARDVIELYEDLADEERVTIEWRCEDPAPLLGDRAVLAGVVVNVLDNAIKYAGAGSRVIITSRTTRAAHAVVTSDTMGDSSGSIASFSELVIRDNGAALDEAAIASLGQRFVRLRPDREGHGLGLASVRAMMHLHGGEVHIASAFPGLAVTLRLPSIIATHHTRKPHKQASDITVPQ</sequence>
<protein>
    <recommendedName>
        <fullName evidence="3">histidine kinase</fullName>
        <ecNumber evidence="3">2.7.13.3</ecNumber>
    </recommendedName>
</protein>
<dbReference type="PROSITE" id="PS50885">
    <property type="entry name" value="HAMP"/>
    <property type="match status" value="1"/>
</dbReference>
<evidence type="ECO:0000256" key="5">
    <source>
        <dbReference type="ARBA" id="ARBA00022679"/>
    </source>
</evidence>
<dbReference type="PROSITE" id="PS50109">
    <property type="entry name" value="HIS_KIN"/>
    <property type="match status" value="1"/>
</dbReference>
<comment type="subcellular location">
    <subcellularLocation>
        <location evidence="2">Membrane</location>
    </subcellularLocation>
</comment>
<keyword evidence="7" id="KW-0418">Kinase</keyword>
<dbReference type="SMART" id="SM00388">
    <property type="entry name" value="HisKA"/>
    <property type="match status" value="1"/>
</dbReference>
<evidence type="ECO:0000259" key="13">
    <source>
        <dbReference type="PROSITE" id="PS50885"/>
    </source>
</evidence>
<organism evidence="14 15">
    <name type="scientific">Diaphorobacter ruginosibacter</name>
    <dbReference type="NCBI Taxonomy" id="1715720"/>
    <lineage>
        <taxon>Bacteria</taxon>
        <taxon>Pseudomonadati</taxon>
        <taxon>Pseudomonadota</taxon>
        <taxon>Betaproteobacteria</taxon>
        <taxon>Burkholderiales</taxon>
        <taxon>Comamonadaceae</taxon>
        <taxon>Diaphorobacter</taxon>
    </lineage>
</organism>
<evidence type="ECO:0000256" key="3">
    <source>
        <dbReference type="ARBA" id="ARBA00012438"/>
    </source>
</evidence>
<dbReference type="GO" id="GO:0005886">
    <property type="term" value="C:plasma membrane"/>
    <property type="evidence" value="ECO:0007669"/>
    <property type="project" value="TreeGrafter"/>
</dbReference>
<dbReference type="SMART" id="SM00304">
    <property type="entry name" value="HAMP"/>
    <property type="match status" value="1"/>
</dbReference>
<dbReference type="InterPro" id="IPR050428">
    <property type="entry name" value="TCS_sensor_his_kinase"/>
</dbReference>
<feature type="domain" description="HAMP" evidence="13">
    <location>
        <begin position="187"/>
        <end position="241"/>
    </location>
</feature>
<dbReference type="InterPro" id="IPR004358">
    <property type="entry name" value="Sig_transdc_His_kin-like_C"/>
</dbReference>
<dbReference type="InterPro" id="IPR003661">
    <property type="entry name" value="HisK_dim/P_dom"/>
</dbReference>
<dbReference type="CDD" id="cd06225">
    <property type="entry name" value="HAMP"/>
    <property type="match status" value="1"/>
</dbReference>
<dbReference type="Gene3D" id="3.30.565.10">
    <property type="entry name" value="Histidine kinase-like ATPase, C-terminal domain"/>
    <property type="match status" value="1"/>
</dbReference>
<evidence type="ECO:0000256" key="8">
    <source>
        <dbReference type="ARBA" id="ARBA00022989"/>
    </source>
</evidence>
<dbReference type="PANTHER" id="PTHR45436:SF8">
    <property type="entry name" value="HISTIDINE KINASE"/>
    <property type="match status" value="1"/>
</dbReference>
<name>A0A7G9RSP6_9BURK</name>
<dbReference type="Pfam" id="PF02518">
    <property type="entry name" value="HATPase_c"/>
    <property type="match status" value="1"/>
</dbReference>
<dbReference type="CDD" id="cd00075">
    <property type="entry name" value="HATPase"/>
    <property type="match status" value="1"/>
</dbReference>
<dbReference type="InterPro" id="IPR036890">
    <property type="entry name" value="HATPase_C_sf"/>
</dbReference>
<dbReference type="PANTHER" id="PTHR45436">
    <property type="entry name" value="SENSOR HISTIDINE KINASE YKOH"/>
    <property type="match status" value="1"/>
</dbReference>
<dbReference type="Proteomes" id="UP000515811">
    <property type="component" value="Chromosome"/>
</dbReference>
<dbReference type="InterPro" id="IPR036097">
    <property type="entry name" value="HisK_dim/P_sf"/>
</dbReference>
<feature type="transmembrane region" description="Helical" evidence="11">
    <location>
        <begin position="163"/>
        <end position="185"/>
    </location>
</feature>
<dbReference type="SUPFAM" id="SSF55874">
    <property type="entry name" value="ATPase domain of HSP90 chaperone/DNA topoisomerase II/histidine kinase"/>
    <property type="match status" value="1"/>
</dbReference>
<evidence type="ECO:0000256" key="9">
    <source>
        <dbReference type="ARBA" id="ARBA00023012"/>
    </source>
</evidence>
<accession>A0A7G9RSP6</accession>
<dbReference type="KEGG" id="drg:H9K76_07275"/>
<evidence type="ECO:0000256" key="7">
    <source>
        <dbReference type="ARBA" id="ARBA00022777"/>
    </source>
</evidence>
<dbReference type="Gene3D" id="1.10.287.130">
    <property type="match status" value="1"/>
</dbReference>
<dbReference type="Gene3D" id="6.10.340.10">
    <property type="match status" value="1"/>
</dbReference>
<dbReference type="InterPro" id="IPR003660">
    <property type="entry name" value="HAMP_dom"/>
</dbReference>
<dbReference type="InterPro" id="IPR005467">
    <property type="entry name" value="His_kinase_dom"/>
</dbReference>
<dbReference type="SUPFAM" id="SSF47384">
    <property type="entry name" value="Homodimeric domain of signal transducing histidine kinase"/>
    <property type="match status" value="1"/>
</dbReference>
<evidence type="ECO:0000256" key="6">
    <source>
        <dbReference type="ARBA" id="ARBA00022692"/>
    </source>
</evidence>
<feature type="domain" description="Histidine kinase" evidence="12">
    <location>
        <begin position="249"/>
        <end position="480"/>
    </location>
</feature>
<evidence type="ECO:0000256" key="4">
    <source>
        <dbReference type="ARBA" id="ARBA00022553"/>
    </source>
</evidence>
<evidence type="ECO:0000256" key="1">
    <source>
        <dbReference type="ARBA" id="ARBA00000085"/>
    </source>
</evidence>